<accession>A0A0C1WAF8</accession>
<reference evidence="1 2" key="1">
    <citation type="submission" date="2014-07" db="EMBL/GenBank/DDBJ databases">
        <title>Unique and conserved regions in Vibrio harveyi and related species in comparison with the shrimp pathogen Vibrio harveyi CAIM 1792.</title>
        <authorList>
            <person name="Espinoza-Valles I."/>
            <person name="Vora G."/>
            <person name="Leekitcharoenphon P."/>
            <person name="Ussery D."/>
            <person name="Hoj L."/>
            <person name="Gomez-Gil B."/>
        </authorList>
    </citation>
    <scope>NUCLEOTIDE SEQUENCE [LARGE SCALE GENOMIC DNA]</scope>
    <source>
        <strain evidence="2">CAIM 1854 / LMG 25443</strain>
    </source>
</reference>
<gene>
    <name evidence="1" type="ORF">H735_10285</name>
</gene>
<dbReference type="AlphaFoldDB" id="A0A0C1WAF8"/>
<dbReference type="PATRIC" id="fig|1229493.5.peg.1144"/>
<name>A0A0C1WAF8_9VIBR</name>
<comment type="caution">
    <text evidence="1">The sequence shown here is derived from an EMBL/GenBank/DDBJ whole genome shotgun (WGS) entry which is preliminary data.</text>
</comment>
<dbReference type="EMBL" id="JPRD01000015">
    <property type="protein sequence ID" value="KIF53302.1"/>
    <property type="molecule type" value="Genomic_DNA"/>
</dbReference>
<evidence type="ECO:0000313" key="2">
    <source>
        <dbReference type="Proteomes" id="UP000031586"/>
    </source>
</evidence>
<protein>
    <submittedName>
        <fullName evidence="1">Uncharacterized protein</fullName>
    </submittedName>
</protein>
<organism evidence="1 2">
    <name type="scientific">Vibrio owensii CAIM 1854 = LMG 25443</name>
    <dbReference type="NCBI Taxonomy" id="1229493"/>
    <lineage>
        <taxon>Bacteria</taxon>
        <taxon>Pseudomonadati</taxon>
        <taxon>Pseudomonadota</taxon>
        <taxon>Gammaproteobacteria</taxon>
        <taxon>Vibrionales</taxon>
        <taxon>Vibrionaceae</taxon>
        <taxon>Vibrio</taxon>
    </lineage>
</organism>
<evidence type="ECO:0000313" key="1">
    <source>
        <dbReference type="EMBL" id="KIF53302.1"/>
    </source>
</evidence>
<dbReference type="RefSeq" id="WP_020194498.1">
    <property type="nucleotide sequence ID" value="NZ_BAOH01000005.1"/>
</dbReference>
<proteinExistence type="predicted"/>
<dbReference type="Proteomes" id="UP000031586">
    <property type="component" value="Unassembled WGS sequence"/>
</dbReference>
<sequence length="80" mass="9136">MQQKFNANTENRFVVTLSINCEFTDRVIIETDGKEPSQAVIDKMVASHIKMNWHPYSYEVVSVQTMEEALKALFVDLGKA</sequence>